<dbReference type="NCBIfam" id="TIGR00478">
    <property type="entry name" value="tly"/>
    <property type="match status" value="1"/>
</dbReference>
<dbReference type="GO" id="GO:0032259">
    <property type="term" value="P:methylation"/>
    <property type="evidence" value="ECO:0007669"/>
    <property type="project" value="InterPro"/>
</dbReference>
<dbReference type="InterPro" id="IPR029063">
    <property type="entry name" value="SAM-dependent_MTases_sf"/>
</dbReference>
<dbReference type="InterPro" id="IPR036986">
    <property type="entry name" value="S4_RNA-bd_sf"/>
</dbReference>
<sequence>MKKRADLLLVDKKITDSRTKAQAMIMAGQISINGKKVLKSGELYETNADIVKANLHPQWVSRGALKLLYALENFNIDVKDSICLDLGASTGGFTEVLLSKKTKKIYAVDVGTNQLHEKLRKHTKVINISKTNARYLSKNIICDTINVIVCDVSFISMKKVIEPCLQFLKKENGIVIGLIKPQFEASKNEIQKGGVILDPEIHIRICQGFREWFSSKCKMKVKGIIPSPIKGPKGNIEFLIYAKK</sequence>
<comment type="similarity">
    <text evidence="2">Belongs to the TlyA family.</text>
</comment>
<evidence type="ECO:0000313" key="5">
    <source>
        <dbReference type="EMBL" id="SVA47742.1"/>
    </source>
</evidence>
<dbReference type="PANTHER" id="PTHR32319:SF0">
    <property type="entry name" value="BACTERIAL HEMOLYSIN-LIKE PROTEIN"/>
    <property type="match status" value="1"/>
</dbReference>
<dbReference type="GO" id="GO:0003723">
    <property type="term" value="F:RNA binding"/>
    <property type="evidence" value="ECO:0007669"/>
    <property type="project" value="UniProtKB-KW"/>
</dbReference>
<dbReference type="AlphaFoldDB" id="A0A381W5I9"/>
<dbReference type="InterPro" id="IPR047048">
    <property type="entry name" value="TlyA"/>
</dbReference>
<keyword evidence="1" id="KW-0694">RNA-binding</keyword>
<dbReference type="SUPFAM" id="SSF53335">
    <property type="entry name" value="S-adenosyl-L-methionine-dependent methyltransferases"/>
    <property type="match status" value="1"/>
</dbReference>
<dbReference type="Pfam" id="PF01479">
    <property type="entry name" value="S4"/>
    <property type="match status" value="1"/>
</dbReference>
<dbReference type="CDD" id="cd00165">
    <property type="entry name" value="S4"/>
    <property type="match status" value="1"/>
</dbReference>
<dbReference type="SUPFAM" id="SSF55174">
    <property type="entry name" value="Alpha-L RNA-binding motif"/>
    <property type="match status" value="1"/>
</dbReference>
<dbReference type="Gene3D" id="3.40.50.150">
    <property type="entry name" value="Vaccinia Virus protein VP39"/>
    <property type="match status" value="1"/>
</dbReference>
<dbReference type="EMBL" id="UINC01010757">
    <property type="protein sequence ID" value="SVA47742.1"/>
    <property type="molecule type" value="Genomic_DNA"/>
</dbReference>
<evidence type="ECO:0000259" key="4">
    <source>
        <dbReference type="Pfam" id="PF01728"/>
    </source>
</evidence>
<feature type="domain" description="RNA-binding S4" evidence="3">
    <location>
        <begin position="4"/>
        <end position="47"/>
    </location>
</feature>
<feature type="domain" description="Ribosomal RNA methyltransferase FtsJ" evidence="4">
    <location>
        <begin position="59"/>
        <end position="243"/>
    </location>
</feature>
<name>A0A381W5I9_9ZZZZ</name>
<evidence type="ECO:0000256" key="2">
    <source>
        <dbReference type="ARBA" id="ARBA00029460"/>
    </source>
</evidence>
<dbReference type="PANTHER" id="PTHR32319">
    <property type="entry name" value="BACTERIAL HEMOLYSIN-LIKE PROTEIN"/>
    <property type="match status" value="1"/>
</dbReference>
<dbReference type="PROSITE" id="PS50889">
    <property type="entry name" value="S4"/>
    <property type="match status" value="1"/>
</dbReference>
<dbReference type="InterPro" id="IPR002942">
    <property type="entry name" value="S4_RNA-bd"/>
</dbReference>
<accession>A0A381W5I9</accession>
<organism evidence="5">
    <name type="scientific">marine metagenome</name>
    <dbReference type="NCBI Taxonomy" id="408172"/>
    <lineage>
        <taxon>unclassified sequences</taxon>
        <taxon>metagenomes</taxon>
        <taxon>ecological metagenomes</taxon>
    </lineage>
</organism>
<dbReference type="CDD" id="cd02440">
    <property type="entry name" value="AdoMet_MTases"/>
    <property type="match status" value="1"/>
</dbReference>
<evidence type="ECO:0000256" key="1">
    <source>
        <dbReference type="ARBA" id="ARBA00022884"/>
    </source>
</evidence>
<gene>
    <name evidence="5" type="ORF">METZ01_LOCUS100596</name>
</gene>
<dbReference type="Pfam" id="PF01728">
    <property type="entry name" value="FtsJ"/>
    <property type="match status" value="1"/>
</dbReference>
<evidence type="ECO:0000259" key="3">
    <source>
        <dbReference type="Pfam" id="PF01479"/>
    </source>
</evidence>
<dbReference type="Gene3D" id="3.10.290.10">
    <property type="entry name" value="RNA-binding S4 domain"/>
    <property type="match status" value="1"/>
</dbReference>
<dbReference type="GO" id="GO:0008168">
    <property type="term" value="F:methyltransferase activity"/>
    <property type="evidence" value="ECO:0007669"/>
    <property type="project" value="InterPro"/>
</dbReference>
<dbReference type="PIRSF" id="PIRSF005578">
    <property type="entry name" value="TlyA"/>
    <property type="match status" value="1"/>
</dbReference>
<reference evidence="5" key="1">
    <citation type="submission" date="2018-05" db="EMBL/GenBank/DDBJ databases">
        <authorList>
            <person name="Lanie J.A."/>
            <person name="Ng W.-L."/>
            <person name="Kazmierczak K.M."/>
            <person name="Andrzejewski T.M."/>
            <person name="Davidsen T.M."/>
            <person name="Wayne K.J."/>
            <person name="Tettelin H."/>
            <person name="Glass J.I."/>
            <person name="Rusch D."/>
            <person name="Podicherti R."/>
            <person name="Tsui H.-C.T."/>
            <person name="Winkler M.E."/>
        </authorList>
    </citation>
    <scope>NUCLEOTIDE SEQUENCE</scope>
</reference>
<dbReference type="InterPro" id="IPR002877">
    <property type="entry name" value="RNA_MeTrfase_FtsJ_dom"/>
</dbReference>
<dbReference type="InterPro" id="IPR004538">
    <property type="entry name" value="Hemolysin_A/TlyA"/>
</dbReference>
<protein>
    <submittedName>
        <fullName evidence="5">Uncharacterized protein</fullName>
    </submittedName>
</protein>
<proteinExistence type="inferred from homology"/>